<keyword evidence="5" id="KW-1185">Reference proteome</keyword>
<dbReference type="InterPro" id="IPR018247">
    <property type="entry name" value="EF_Hand_1_Ca_BS"/>
</dbReference>
<feature type="chain" id="PRO_5006600788" evidence="2">
    <location>
        <begin position="26"/>
        <end position="76"/>
    </location>
</feature>
<dbReference type="GO" id="GO:0005509">
    <property type="term" value="F:calcium ion binding"/>
    <property type="evidence" value="ECO:0007669"/>
    <property type="project" value="InterPro"/>
</dbReference>
<dbReference type="OrthoDB" id="9803963at2"/>
<dbReference type="PROSITE" id="PS00018">
    <property type="entry name" value="EF_HAND_1"/>
    <property type="match status" value="1"/>
</dbReference>
<accession>A0A0S2JXR6</accession>
<dbReference type="KEGG" id="pphe:PP2015_116"/>
<keyword evidence="2" id="KW-0732">Signal</keyword>
<gene>
    <name evidence="4" type="ORF">PP2015_116</name>
</gene>
<dbReference type="CDD" id="cd00051">
    <property type="entry name" value="EFh"/>
    <property type="match status" value="1"/>
</dbReference>
<proteinExistence type="predicted"/>
<dbReference type="Pfam" id="PF13202">
    <property type="entry name" value="EF-hand_5"/>
    <property type="match status" value="2"/>
</dbReference>
<feature type="compositionally biased region" description="Basic and acidic residues" evidence="1">
    <location>
        <begin position="51"/>
        <end position="60"/>
    </location>
</feature>
<feature type="region of interest" description="Disordered" evidence="1">
    <location>
        <begin position="51"/>
        <end position="76"/>
    </location>
</feature>
<dbReference type="Proteomes" id="UP000061457">
    <property type="component" value="Chromosome I"/>
</dbReference>
<evidence type="ECO:0000256" key="2">
    <source>
        <dbReference type="SAM" id="SignalP"/>
    </source>
</evidence>
<dbReference type="InterPro" id="IPR002048">
    <property type="entry name" value="EF_hand_dom"/>
</dbReference>
<protein>
    <submittedName>
        <fullName evidence="4">Calmodulin</fullName>
    </submittedName>
</protein>
<feature type="compositionally biased region" description="Basic and acidic residues" evidence="1">
    <location>
        <begin position="67"/>
        <end position="76"/>
    </location>
</feature>
<feature type="domain" description="EF-hand" evidence="3">
    <location>
        <begin position="46"/>
        <end position="76"/>
    </location>
</feature>
<sequence length="76" mass="8129">MKKHINSALLVTSIALVGSSFSALATNTFEQFDKDGNGSISKTEASADPRLNDQFKKLDSDGNGELSKSEFGKFEG</sequence>
<evidence type="ECO:0000256" key="1">
    <source>
        <dbReference type="SAM" id="MobiDB-lite"/>
    </source>
</evidence>
<feature type="signal peptide" evidence="2">
    <location>
        <begin position="1"/>
        <end position="25"/>
    </location>
</feature>
<dbReference type="PROSITE" id="PS50222">
    <property type="entry name" value="EF_HAND_2"/>
    <property type="match status" value="1"/>
</dbReference>
<reference evidence="4 5" key="1">
    <citation type="submission" date="2015-11" db="EMBL/GenBank/DDBJ databases">
        <authorList>
            <person name="Zhang Y."/>
            <person name="Guo Z."/>
        </authorList>
    </citation>
    <scope>NUCLEOTIDE SEQUENCE [LARGE SCALE GENOMIC DNA]</scope>
    <source>
        <strain evidence="4 5">KCTC 12086</strain>
    </source>
</reference>
<dbReference type="PATRIC" id="fig|161398.10.peg.120"/>
<dbReference type="EMBL" id="CP013187">
    <property type="protein sequence ID" value="ALO40644.1"/>
    <property type="molecule type" value="Genomic_DNA"/>
</dbReference>
<evidence type="ECO:0000313" key="4">
    <source>
        <dbReference type="EMBL" id="ALO40644.1"/>
    </source>
</evidence>
<evidence type="ECO:0000313" key="5">
    <source>
        <dbReference type="Proteomes" id="UP000061457"/>
    </source>
</evidence>
<dbReference type="Gene3D" id="1.10.238.10">
    <property type="entry name" value="EF-hand"/>
    <property type="match status" value="1"/>
</dbReference>
<dbReference type="SUPFAM" id="SSF47473">
    <property type="entry name" value="EF-hand"/>
    <property type="match status" value="1"/>
</dbReference>
<dbReference type="InterPro" id="IPR011992">
    <property type="entry name" value="EF-hand-dom_pair"/>
</dbReference>
<dbReference type="STRING" id="161398.PP2015_116"/>
<name>A0A0S2JXR6_9GAMM</name>
<evidence type="ECO:0000259" key="3">
    <source>
        <dbReference type="PROSITE" id="PS50222"/>
    </source>
</evidence>
<dbReference type="AlphaFoldDB" id="A0A0S2JXR6"/>
<organism evidence="4 5">
    <name type="scientific">Pseudoalteromonas phenolica</name>
    <dbReference type="NCBI Taxonomy" id="161398"/>
    <lineage>
        <taxon>Bacteria</taxon>
        <taxon>Pseudomonadati</taxon>
        <taxon>Pseudomonadota</taxon>
        <taxon>Gammaproteobacteria</taxon>
        <taxon>Alteromonadales</taxon>
        <taxon>Pseudoalteromonadaceae</taxon>
        <taxon>Pseudoalteromonas</taxon>
    </lineage>
</organism>
<dbReference type="RefSeq" id="WP_058028438.1">
    <property type="nucleotide sequence ID" value="NZ_CP013187.1"/>
</dbReference>